<reference evidence="9 10" key="1">
    <citation type="submission" date="2014-09" db="EMBL/GenBank/DDBJ databases">
        <title>Genome sequence of Sinomonas sp. MUSC 117.</title>
        <authorList>
            <person name="Lee L.-H."/>
        </authorList>
    </citation>
    <scope>NUCLEOTIDE SEQUENCE [LARGE SCALE GENOMIC DNA]</scope>
    <source>
        <strain evidence="9 10">MUSC 117</strain>
    </source>
</reference>
<keyword evidence="2" id="KW-0813">Transport</keyword>
<dbReference type="InterPro" id="IPR020846">
    <property type="entry name" value="MFS_dom"/>
</dbReference>
<feature type="transmembrane region" description="Helical" evidence="7">
    <location>
        <begin position="113"/>
        <end position="134"/>
    </location>
</feature>
<keyword evidence="6 7" id="KW-0472">Membrane</keyword>
<evidence type="ECO:0000256" key="1">
    <source>
        <dbReference type="ARBA" id="ARBA00004651"/>
    </source>
</evidence>
<feature type="transmembrane region" description="Helical" evidence="7">
    <location>
        <begin position="20"/>
        <end position="46"/>
    </location>
</feature>
<comment type="subcellular location">
    <subcellularLocation>
        <location evidence="1">Cell membrane</location>
        <topology evidence="1">Multi-pass membrane protein</topology>
    </subcellularLocation>
</comment>
<keyword evidence="10" id="KW-1185">Reference proteome</keyword>
<dbReference type="GO" id="GO:0005886">
    <property type="term" value="C:plasma membrane"/>
    <property type="evidence" value="ECO:0007669"/>
    <property type="project" value="UniProtKB-SubCell"/>
</dbReference>
<dbReference type="CDD" id="cd17321">
    <property type="entry name" value="MFS_MMR_MDR_like"/>
    <property type="match status" value="1"/>
</dbReference>
<feature type="transmembrane region" description="Helical" evidence="7">
    <location>
        <begin position="234"/>
        <end position="253"/>
    </location>
</feature>
<organism evidence="9 10">
    <name type="scientific">Sinomonas humi</name>
    <dbReference type="NCBI Taxonomy" id="1338436"/>
    <lineage>
        <taxon>Bacteria</taxon>
        <taxon>Bacillati</taxon>
        <taxon>Actinomycetota</taxon>
        <taxon>Actinomycetes</taxon>
        <taxon>Micrococcales</taxon>
        <taxon>Micrococcaceae</taxon>
        <taxon>Sinomonas</taxon>
    </lineage>
</organism>
<evidence type="ECO:0000256" key="7">
    <source>
        <dbReference type="SAM" id="Phobius"/>
    </source>
</evidence>
<evidence type="ECO:0000256" key="3">
    <source>
        <dbReference type="ARBA" id="ARBA00022475"/>
    </source>
</evidence>
<dbReference type="InterPro" id="IPR036259">
    <property type="entry name" value="MFS_trans_sf"/>
</dbReference>
<feature type="transmembrane region" description="Helical" evidence="7">
    <location>
        <begin position="208"/>
        <end position="228"/>
    </location>
</feature>
<dbReference type="PANTHER" id="PTHR42718">
    <property type="entry name" value="MAJOR FACILITATOR SUPERFAMILY MULTIDRUG TRANSPORTER MFSC"/>
    <property type="match status" value="1"/>
</dbReference>
<evidence type="ECO:0000313" key="9">
    <source>
        <dbReference type="EMBL" id="KHL03277.1"/>
    </source>
</evidence>
<feature type="transmembrane region" description="Helical" evidence="7">
    <location>
        <begin position="364"/>
        <end position="386"/>
    </location>
</feature>
<feature type="transmembrane region" description="Helical" evidence="7">
    <location>
        <begin position="407"/>
        <end position="428"/>
    </location>
</feature>
<dbReference type="SUPFAM" id="SSF103473">
    <property type="entry name" value="MFS general substrate transporter"/>
    <property type="match status" value="1"/>
</dbReference>
<evidence type="ECO:0000256" key="2">
    <source>
        <dbReference type="ARBA" id="ARBA00022448"/>
    </source>
</evidence>
<evidence type="ECO:0000256" key="6">
    <source>
        <dbReference type="ARBA" id="ARBA00023136"/>
    </source>
</evidence>
<dbReference type="PROSITE" id="PS50850">
    <property type="entry name" value="MFS"/>
    <property type="match status" value="1"/>
</dbReference>
<evidence type="ECO:0000256" key="4">
    <source>
        <dbReference type="ARBA" id="ARBA00022692"/>
    </source>
</evidence>
<protein>
    <submittedName>
        <fullName evidence="9">MFS transporter</fullName>
    </submittedName>
</protein>
<keyword evidence="3" id="KW-1003">Cell membrane</keyword>
<dbReference type="Pfam" id="PF07690">
    <property type="entry name" value="MFS_1"/>
    <property type="match status" value="1"/>
</dbReference>
<dbReference type="Gene3D" id="1.20.1250.20">
    <property type="entry name" value="MFS general substrate transporter like domains"/>
    <property type="match status" value="1"/>
</dbReference>
<proteinExistence type="predicted"/>
<dbReference type="STRING" id="1338436.LK10_09535"/>
<evidence type="ECO:0000256" key="5">
    <source>
        <dbReference type="ARBA" id="ARBA00022989"/>
    </source>
</evidence>
<evidence type="ECO:0000313" key="10">
    <source>
        <dbReference type="Proteomes" id="UP000030982"/>
    </source>
</evidence>
<accession>A0A0B2AI94</accession>
<feature type="transmembrane region" description="Helical" evidence="7">
    <location>
        <begin position="340"/>
        <end position="358"/>
    </location>
</feature>
<dbReference type="PANTHER" id="PTHR42718:SF47">
    <property type="entry name" value="METHYL VIOLOGEN RESISTANCE PROTEIN SMVA"/>
    <property type="match status" value="1"/>
</dbReference>
<keyword evidence="5 7" id="KW-1133">Transmembrane helix</keyword>
<evidence type="ECO:0000259" key="8">
    <source>
        <dbReference type="PROSITE" id="PS50850"/>
    </source>
</evidence>
<dbReference type="RefSeq" id="WP_043122836.1">
    <property type="nucleotide sequence ID" value="NZ_JTDL01000101.1"/>
</dbReference>
<gene>
    <name evidence="9" type="ORF">LK10_09535</name>
</gene>
<dbReference type="OrthoDB" id="9781469at2"/>
<feature type="transmembrane region" description="Helical" evidence="7">
    <location>
        <begin position="274"/>
        <end position="296"/>
    </location>
</feature>
<feature type="transmembrane region" description="Helical" evidence="7">
    <location>
        <begin position="172"/>
        <end position="196"/>
    </location>
</feature>
<dbReference type="Proteomes" id="UP000030982">
    <property type="component" value="Unassembled WGS sequence"/>
</dbReference>
<name>A0A0B2AI94_9MICC</name>
<feature type="transmembrane region" description="Helical" evidence="7">
    <location>
        <begin position="480"/>
        <end position="502"/>
    </location>
</feature>
<feature type="domain" description="Major facilitator superfamily (MFS) profile" evidence="8">
    <location>
        <begin position="22"/>
        <end position="496"/>
    </location>
</feature>
<feature type="transmembrane region" description="Helical" evidence="7">
    <location>
        <begin position="58"/>
        <end position="76"/>
    </location>
</feature>
<feature type="transmembrane region" description="Helical" evidence="7">
    <location>
        <begin position="308"/>
        <end position="333"/>
    </location>
</feature>
<feature type="transmembrane region" description="Helical" evidence="7">
    <location>
        <begin position="88"/>
        <end position="107"/>
    </location>
</feature>
<keyword evidence="4 7" id="KW-0812">Transmembrane</keyword>
<sequence>MFQAASHTRARVASGSTRRWLALAALMFPVLLIAVDNTVLAFALPAISLALQPSSTEALWIVDVYALVLAGLLVPMGSIGDRIGRRRILLIGATGFAAVSALAAFATTPAQLIGARALIGVFGSMIMPATLSLIRNIFSDDAERRLAIAIWAATYSGGAALGPLVGGALLEHFAWGSVFLLAVPALVPLLVLAPVLVPDSRDPAPSPVDPPSILLVVGAATAVVYGIKELAHDGGTPAALILAAGVGAGWAFVRRQLRKPQPMLDVKLFRNPAFSSGLAANLLSIFSLVGFTLFLSQHLQLVAGESPLHAGLLMLPGLALTIATGLAAVRLAARFSARSVMVAGLLLNALGYGVVLAFGRDGSLPALLTGFTIVGAGVGLAETLSNDLIIASVPPTKAGAASAISETAYELGAVLGTAILGSVLAAAYRLNVTVPPGLTSEAAGRARETLGGAVDAAPLLPSGPASELLASAFHAFDSGVAVTAAIGAALMLAAAAVVGHALRCGGEPSAHLVLEELHRP</sequence>
<comment type="caution">
    <text evidence="9">The sequence shown here is derived from an EMBL/GenBank/DDBJ whole genome shotgun (WGS) entry which is preliminary data.</text>
</comment>
<feature type="transmembrane region" description="Helical" evidence="7">
    <location>
        <begin position="146"/>
        <end position="166"/>
    </location>
</feature>
<dbReference type="EMBL" id="JTDL01000101">
    <property type="protein sequence ID" value="KHL03277.1"/>
    <property type="molecule type" value="Genomic_DNA"/>
</dbReference>
<dbReference type="GO" id="GO:0022857">
    <property type="term" value="F:transmembrane transporter activity"/>
    <property type="evidence" value="ECO:0007669"/>
    <property type="project" value="InterPro"/>
</dbReference>
<dbReference type="InterPro" id="IPR011701">
    <property type="entry name" value="MFS"/>
</dbReference>
<dbReference type="AlphaFoldDB" id="A0A0B2AI94"/>